<dbReference type="EMBL" id="PYDT01000009">
    <property type="protein sequence ID" value="THU51572.1"/>
    <property type="molecule type" value="Genomic_DNA"/>
</dbReference>
<dbReference type="Proteomes" id="UP000317650">
    <property type="component" value="Chromosome 6"/>
</dbReference>
<protein>
    <submittedName>
        <fullName evidence="2">Uncharacterized protein</fullName>
    </submittedName>
</protein>
<evidence type="ECO:0000256" key="1">
    <source>
        <dbReference type="SAM" id="MobiDB-lite"/>
    </source>
</evidence>
<evidence type="ECO:0000313" key="2">
    <source>
        <dbReference type="EMBL" id="THU51572.1"/>
    </source>
</evidence>
<evidence type="ECO:0000313" key="3">
    <source>
        <dbReference type="Proteomes" id="UP000317650"/>
    </source>
</evidence>
<feature type="region of interest" description="Disordered" evidence="1">
    <location>
        <begin position="46"/>
        <end position="77"/>
    </location>
</feature>
<accession>A0A4S8IUS4</accession>
<name>A0A4S8IUS4_MUSBA</name>
<proteinExistence type="predicted"/>
<feature type="compositionally biased region" description="Basic and acidic residues" evidence="1">
    <location>
        <begin position="50"/>
        <end position="77"/>
    </location>
</feature>
<reference evidence="2 3" key="1">
    <citation type="journal article" date="2019" name="Nat. Plants">
        <title>Genome sequencing of Musa balbisiana reveals subgenome evolution and function divergence in polyploid bananas.</title>
        <authorList>
            <person name="Yao X."/>
        </authorList>
    </citation>
    <scope>NUCLEOTIDE SEQUENCE [LARGE SCALE GENOMIC DNA]</scope>
    <source>
        <strain evidence="3">cv. DH-PKW</strain>
        <tissue evidence="2">Leaves</tissue>
    </source>
</reference>
<sequence length="77" mass="8751">MHQYSFRGQYTGTERLSISALYTATPECFGLTWVQSSTQLTVGVQLAKGDGPRRSFERQGERTPVGQDKRIDARRDR</sequence>
<gene>
    <name evidence="2" type="ORF">C4D60_Mb06t32430</name>
</gene>
<organism evidence="2 3">
    <name type="scientific">Musa balbisiana</name>
    <name type="common">Banana</name>
    <dbReference type="NCBI Taxonomy" id="52838"/>
    <lineage>
        <taxon>Eukaryota</taxon>
        <taxon>Viridiplantae</taxon>
        <taxon>Streptophyta</taxon>
        <taxon>Embryophyta</taxon>
        <taxon>Tracheophyta</taxon>
        <taxon>Spermatophyta</taxon>
        <taxon>Magnoliopsida</taxon>
        <taxon>Liliopsida</taxon>
        <taxon>Zingiberales</taxon>
        <taxon>Musaceae</taxon>
        <taxon>Musa</taxon>
    </lineage>
</organism>
<comment type="caution">
    <text evidence="2">The sequence shown here is derived from an EMBL/GenBank/DDBJ whole genome shotgun (WGS) entry which is preliminary data.</text>
</comment>
<keyword evidence="3" id="KW-1185">Reference proteome</keyword>
<dbReference type="AlphaFoldDB" id="A0A4S8IUS4"/>